<sequence length="304" mass="32966">MLLMVVLIAAGLGVTGAGQAAAVAHYRFIVGGCGMPAKPVDMWVGAGNYKTVIALDGLRATSRKSGWAYETNIAKMAYSGVNVVEPVGGLASFYTDWNAKPGNKIKYRYRWTCRLNRIIRELDARGMATGRSGKYAIMGVSMGGGAALTYAAHHRKRISHAFSMSGYISLASPGMRTGIRIALADAGIEAGLGPFNADAMWGPPWDIRWINNDPVMQLNRMRGMKIRIASATGIWGQYNVDPVGSAKGTPLEMLALQQAGIFQAAAAAQGIPITTDYALLGTHQWDYWQDMVWRAKNSGWFRDR</sequence>
<organism evidence="2 3">
    <name type="scientific">Gordonia amarae NBRC 15530</name>
    <dbReference type="NCBI Taxonomy" id="1075090"/>
    <lineage>
        <taxon>Bacteria</taxon>
        <taxon>Bacillati</taxon>
        <taxon>Actinomycetota</taxon>
        <taxon>Actinomycetes</taxon>
        <taxon>Mycobacteriales</taxon>
        <taxon>Gordoniaceae</taxon>
        <taxon>Gordonia</taxon>
    </lineage>
</organism>
<dbReference type="STRING" id="1075090.GOAMR_80_00180"/>
<dbReference type="AlphaFoldDB" id="G7GWV0"/>
<dbReference type="EMBL" id="BAED01000080">
    <property type="protein sequence ID" value="GAB08075.1"/>
    <property type="molecule type" value="Genomic_DNA"/>
</dbReference>
<evidence type="ECO:0000256" key="1">
    <source>
        <dbReference type="SAM" id="SignalP"/>
    </source>
</evidence>
<dbReference type="GO" id="GO:0016740">
    <property type="term" value="F:transferase activity"/>
    <property type="evidence" value="ECO:0007669"/>
    <property type="project" value="UniProtKB-KW"/>
</dbReference>
<dbReference type="InterPro" id="IPR000801">
    <property type="entry name" value="Esterase-like"/>
</dbReference>
<dbReference type="Gene3D" id="3.40.50.1820">
    <property type="entry name" value="alpha/beta hydrolase"/>
    <property type="match status" value="1"/>
</dbReference>
<dbReference type="Proteomes" id="UP000006023">
    <property type="component" value="Unassembled WGS sequence"/>
</dbReference>
<evidence type="ECO:0000313" key="2">
    <source>
        <dbReference type="EMBL" id="GAB08075.1"/>
    </source>
</evidence>
<proteinExistence type="predicted"/>
<evidence type="ECO:0000313" key="3">
    <source>
        <dbReference type="Proteomes" id="UP000006023"/>
    </source>
</evidence>
<dbReference type="InterPro" id="IPR029058">
    <property type="entry name" value="AB_hydrolase_fold"/>
</dbReference>
<feature type="signal peptide" evidence="1">
    <location>
        <begin position="1"/>
        <end position="20"/>
    </location>
</feature>
<reference evidence="2 3" key="1">
    <citation type="submission" date="2011-11" db="EMBL/GenBank/DDBJ databases">
        <title>Whole genome shotgun sequence of Gordonia amarae NBRC 15530.</title>
        <authorList>
            <person name="Takarada H."/>
            <person name="Hosoyama A."/>
            <person name="Tsuchikane K."/>
            <person name="Katsumata H."/>
            <person name="Yamazaki S."/>
            <person name="Fujita N."/>
        </authorList>
    </citation>
    <scope>NUCLEOTIDE SEQUENCE [LARGE SCALE GENOMIC DNA]</scope>
    <source>
        <strain evidence="2 3">NBRC 15530</strain>
    </source>
</reference>
<protein>
    <submittedName>
        <fullName evidence="2">Putative mycolyltransferase</fullName>
    </submittedName>
</protein>
<comment type="caution">
    <text evidence="2">The sequence shown here is derived from an EMBL/GenBank/DDBJ whole genome shotgun (WGS) entry which is preliminary data.</text>
</comment>
<keyword evidence="3" id="KW-1185">Reference proteome</keyword>
<keyword evidence="1" id="KW-0732">Signal</keyword>
<dbReference type="Pfam" id="PF00756">
    <property type="entry name" value="Esterase"/>
    <property type="match status" value="1"/>
</dbReference>
<feature type="chain" id="PRO_5039638725" evidence="1">
    <location>
        <begin position="21"/>
        <end position="304"/>
    </location>
</feature>
<name>G7GWV0_9ACTN</name>
<keyword evidence="2" id="KW-0808">Transferase</keyword>
<dbReference type="eggNOG" id="COG0627">
    <property type="taxonomic scope" value="Bacteria"/>
</dbReference>
<accession>G7GWV0</accession>
<dbReference type="SUPFAM" id="SSF53474">
    <property type="entry name" value="alpha/beta-Hydrolases"/>
    <property type="match status" value="1"/>
</dbReference>
<gene>
    <name evidence="2" type="ORF">GOAMR_80_00180</name>
</gene>